<sequence length="110" mass="12911">MRNFFRLFEDYSFPFECDYTNVNSLKHLQCTSHNIELLAPGPAHQLGHFFDNVLQRNELQLNTLDSDTQVEDICISHRYVITVRTSSQKSCARKTLIIKKDIKYTNLEKN</sequence>
<dbReference type="AlphaFoldDB" id="A0AAV4G2K5"/>
<keyword evidence="2" id="KW-1185">Reference proteome</keyword>
<name>A0AAV4G2K5_9GAST</name>
<evidence type="ECO:0000313" key="2">
    <source>
        <dbReference type="Proteomes" id="UP000762676"/>
    </source>
</evidence>
<dbReference type="EMBL" id="BMAT01004760">
    <property type="protein sequence ID" value="GFR79739.1"/>
    <property type="molecule type" value="Genomic_DNA"/>
</dbReference>
<dbReference type="Proteomes" id="UP000762676">
    <property type="component" value="Unassembled WGS sequence"/>
</dbReference>
<comment type="caution">
    <text evidence="1">The sequence shown here is derived from an EMBL/GenBank/DDBJ whole genome shotgun (WGS) entry which is preliminary data.</text>
</comment>
<proteinExistence type="predicted"/>
<gene>
    <name evidence="1" type="ORF">ElyMa_002295800</name>
</gene>
<protein>
    <submittedName>
        <fullName evidence="1">Uncharacterized protein</fullName>
    </submittedName>
</protein>
<accession>A0AAV4G2K5</accession>
<organism evidence="1 2">
    <name type="scientific">Elysia marginata</name>
    <dbReference type="NCBI Taxonomy" id="1093978"/>
    <lineage>
        <taxon>Eukaryota</taxon>
        <taxon>Metazoa</taxon>
        <taxon>Spiralia</taxon>
        <taxon>Lophotrochozoa</taxon>
        <taxon>Mollusca</taxon>
        <taxon>Gastropoda</taxon>
        <taxon>Heterobranchia</taxon>
        <taxon>Euthyneura</taxon>
        <taxon>Panpulmonata</taxon>
        <taxon>Sacoglossa</taxon>
        <taxon>Placobranchoidea</taxon>
        <taxon>Plakobranchidae</taxon>
        <taxon>Elysia</taxon>
    </lineage>
</organism>
<reference evidence="1 2" key="1">
    <citation type="journal article" date="2021" name="Elife">
        <title>Chloroplast acquisition without the gene transfer in kleptoplastic sea slugs, Plakobranchus ocellatus.</title>
        <authorList>
            <person name="Maeda T."/>
            <person name="Takahashi S."/>
            <person name="Yoshida T."/>
            <person name="Shimamura S."/>
            <person name="Takaki Y."/>
            <person name="Nagai Y."/>
            <person name="Toyoda A."/>
            <person name="Suzuki Y."/>
            <person name="Arimoto A."/>
            <person name="Ishii H."/>
            <person name="Satoh N."/>
            <person name="Nishiyama T."/>
            <person name="Hasebe M."/>
            <person name="Maruyama T."/>
            <person name="Minagawa J."/>
            <person name="Obokata J."/>
            <person name="Shigenobu S."/>
        </authorList>
    </citation>
    <scope>NUCLEOTIDE SEQUENCE [LARGE SCALE GENOMIC DNA]</scope>
</reference>
<evidence type="ECO:0000313" key="1">
    <source>
        <dbReference type="EMBL" id="GFR79739.1"/>
    </source>
</evidence>